<dbReference type="STRING" id="1703345.A3860_33460"/>
<proteinExistence type="predicted"/>
<dbReference type="SUPFAM" id="SSF50998">
    <property type="entry name" value="Quinoprotein alcohol dehydrogenase-like"/>
    <property type="match status" value="1"/>
</dbReference>
<keyword evidence="2" id="KW-1185">Reference proteome</keyword>
<dbReference type="OrthoDB" id="269774at2"/>
<reference evidence="1 2" key="1">
    <citation type="submission" date="2016-03" db="EMBL/GenBank/DDBJ databases">
        <title>Niastella vici sp. nov., isolated from farmland soil.</title>
        <authorList>
            <person name="Chen L."/>
            <person name="Wang D."/>
            <person name="Yang S."/>
            <person name="Wang G."/>
        </authorList>
    </citation>
    <scope>NUCLEOTIDE SEQUENCE [LARGE SCALE GENOMIC DNA]</scope>
    <source>
        <strain evidence="1 2">DJ57</strain>
    </source>
</reference>
<name>A0A1V9FPZ8_9BACT</name>
<gene>
    <name evidence="1" type="ORF">A3860_33460</name>
</gene>
<accession>A0A1V9FPZ8</accession>
<protein>
    <recommendedName>
        <fullName evidence="3">Anaphase-promoting complex subunit 4 WD40 domain-containing protein</fullName>
    </recommendedName>
</protein>
<dbReference type="Proteomes" id="UP000192796">
    <property type="component" value="Unassembled WGS sequence"/>
</dbReference>
<sequence>MTTSKIYEKIRTIAATVNGDRFAVAEFDSKVQVWDLTLGLVNKFSTDFDFGGNRLSISEDGKYLVIGGYSANTITAFDIDTGQKIWQRKDLKKCGSVKILNKLDNRVFVNLERQGTHILNIHNGETVDNLKGVEFYYENSYGNIDLLEKSTTYSLADRIKGKTVKNKPKTTFAILDTAFSKDKIVCAYSGNPLESISTDNFENIWVTKVVGNFLEIEYSVELNKILGIRWEYEKGSPKFLCYVDINTGKVEKEVNLGEPIEAEFLKQGSLMLTSQGKLYSTSTVQQIRQFDFESE</sequence>
<dbReference type="AlphaFoldDB" id="A0A1V9FPZ8"/>
<evidence type="ECO:0000313" key="2">
    <source>
        <dbReference type="Proteomes" id="UP000192796"/>
    </source>
</evidence>
<organism evidence="1 2">
    <name type="scientific">Niastella vici</name>
    <dbReference type="NCBI Taxonomy" id="1703345"/>
    <lineage>
        <taxon>Bacteria</taxon>
        <taxon>Pseudomonadati</taxon>
        <taxon>Bacteroidota</taxon>
        <taxon>Chitinophagia</taxon>
        <taxon>Chitinophagales</taxon>
        <taxon>Chitinophagaceae</taxon>
        <taxon>Niastella</taxon>
    </lineage>
</organism>
<evidence type="ECO:0000313" key="1">
    <source>
        <dbReference type="EMBL" id="OQP60434.1"/>
    </source>
</evidence>
<comment type="caution">
    <text evidence="1">The sequence shown here is derived from an EMBL/GenBank/DDBJ whole genome shotgun (WGS) entry which is preliminary data.</text>
</comment>
<dbReference type="EMBL" id="LVYD01000063">
    <property type="protein sequence ID" value="OQP60434.1"/>
    <property type="molecule type" value="Genomic_DNA"/>
</dbReference>
<dbReference type="RefSeq" id="WP_081153111.1">
    <property type="nucleotide sequence ID" value="NZ_LVYD01000063.1"/>
</dbReference>
<dbReference type="InterPro" id="IPR011047">
    <property type="entry name" value="Quinoprotein_ADH-like_sf"/>
</dbReference>
<evidence type="ECO:0008006" key="3">
    <source>
        <dbReference type="Google" id="ProtNLM"/>
    </source>
</evidence>
<dbReference type="Gene3D" id="2.130.10.10">
    <property type="entry name" value="YVTN repeat-like/Quinoprotein amine dehydrogenase"/>
    <property type="match status" value="1"/>
</dbReference>
<dbReference type="InterPro" id="IPR015943">
    <property type="entry name" value="WD40/YVTN_repeat-like_dom_sf"/>
</dbReference>